<evidence type="ECO:0000256" key="1">
    <source>
        <dbReference type="SAM" id="SignalP"/>
    </source>
</evidence>
<dbReference type="OMA" id="WSWQLAM"/>
<dbReference type="AlphaFoldDB" id="A0A0C4E8C7"/>
<feature type="chain" id="PRO_5009385795" description="Glycogen debranching enzyme" evidence="1">
    <location>
        <begin position="24"/>
        <end position="740"/>
    </location>
</feature>
<dbReference type="EMBL" id="ADBL01002151">
    <property type="status" value="NOT_ANNOTATED_CDS"/>
    <property type="molecule type" value="Genomic_DNA"/>
</dbReference>
<reference evidence="3" key="5">
    <citation type="submission" date="2015-06" db="UniProtKB">
        <authorList>
            <consortium name="EnsemblFungi"/>
        </authorList>
    </citation>
    <scope>IDENTIFICATION</scope>
    <source>
        <strain evidence="3">ATCC 64411</strain>
    </source>
</reference>
<dbReference type="InterPro" id="IPR008928">
    <property type="entry name" value="6-hairpin_glycosidase_sf"/>
</dbReference>
<dbReference type="eggNOG" id="ENOG502QV7E">
    <property type="taxonomic scope" value="Eukaryota"/>
</dbReference>
<protein>
    <recommendedName>
        <fullName evidence="5">Glycogen debranching enzyme</fullName>
    </recommendedName>
</protein>
<reference evidence="4" key="2">
    <citation type="submission" date="2010-05" db="EMBL/GenBank/DDBJ databases">
        <title>The genome sequence of Magnaporthe poae strain ATCC 64411.</title>
        <authorList>
            <person name="Ma L.-J."/>
            <person name="Dead R."/>
            <person name="Young S."/>
            <person name="Zeng Q."/>
            <person name="Koehrsen M."/>
            <person name="Alvarado L."/>
            <person name="Berlin A."/>
            <person name="Chapman S.B."/>
            <person name="Chen Z."/>
            <person name="Freedman E."/>
            <person name="Gellesch M."/>
            <person name="Goldberg J."/>
            <person name="Griggs A."/>
            <person name="Gujja S."/>
            <person name="Heilman E.R."/>
            <person name="Heiman D."/>
            <person name="Hepburn T."/>
            <person name="Howarth C."/>
            <person name="Jen D."/>
            <person name="Larson L."/>
            <person name="Mehta T."/>
            <person name="Neiman D."/>
            <person name="Pearson M."/>
            <person name="Roberts A."/>
            <person name="Saif S."/>
            <person name="Shea T."/>
            <person name="Shenoy N."/>
            <person name="Sisk P."/>
            <person name="Stolte C."/>
            <person name="Sykes S."/>
            <person name="Walk T."/>
            <person name="White J."/>
            <person name="Yandava C."/>
            <person name="Haas B."/>
            <person name="Nusbaum C."/>
            <person name="Birren B."/>
        </authorList>
    </citation>
    <scope>NUCLEOTIDE SEQUENCE [LARGE SCALE GENOMIC DNA]</scope>
    <source>
        <strain evidence="4">ATCC 64411 / 73-15</strain>
    </source>
</reference>
<keyword evidence="1" id="KW-0732">Signal</keyword>
<evidence type="ECO:0000313" key="4">
    <source>
        <dbReference type="Proteomes" id="UP000011715"/>
    </source>
</evidence>
<accession>A0A0C4E8C7</accession>
<reference evidence="3" key="4">
    <citation type="journal article" date="2015" name="G3 (Bethesda)">
        <title>Genome sequences of three phytopathogenic species of the Magnaporthaceae family of fungi.</title>
        <authorList>
            <person name="Okagaki L.H."/>
            <person name="Nunes C.C."/>
            <person name="Sailsbery J."/>
            <person name="Clay B."/>
            <person name="Brown D."/>
            <person name="John T."/>
            <person name="Oh Y."/>
            <person name="Young N."/>
            <person name="Fitzgerald M."/>
            <person name="Haas B.J."/>
            <person name="Zeng Q."/>
            <person name="Young S."/>
            <person name="Adiconis X."/>
            <person name="Fan L."/>
            <person name="Levin J.Z."/>
            <person name="Mitchell T.K."/>
            <person name="Okubara P.A."/>
            <person name="Farman M.L."/>
            <person name="Kohn L.M."/>
            <person name="Birren B."/>
            <person name="Ma L.-J."/>
            <person name="Dean R.A."/>
        </authorList>
    </citation>
    <scope>NUCLEOTIDE SEQUENCE</scope>
    <source>
        <strain evidence="3">ATCC 64411 / 73-15</strain>
    </source>
</reference>
<keyword evidence="4" id="KW-1185">Reference proteome</keyword>
<dbReference type="OrthoDB" id="2591256at2759"/>
<dbReference type="VEuPathDB" id="FungiDB:MAPG_08827"/>
<feature type="signal peptide" evidence="1">
    <location>
        <begin position="1"/>
        <end position="23"/>
    </location>
</feature>
<reference evidence="2" key="1">
    <citation type="submission" date="2010-05" db="EMBL/GenBank/DDBJ databases">
        <title>The Genome Sequence of Magnaporthe poae strain ATCC 64411.</title>
        <authorList>
            <consortium name="The Broad Institute Genome Sequencing Platform"/>
            <consortium name="Broad Institute Genome Sequencing Center for Infectious Disease"/>
            <person name="Ma L.-J."/>
            <person name="Dead R."/>
            <person name="Young S."/>
            <person name="Zeng Q."/>
            <person name="Koehrsen M."/>
            <person name="Alvarado L."/>
            <person name="Berlin A."/>
            <person name="Chapman S.B."/>
            <person name="Chen Z."/>
            <person name="Freedman E."/>
            <person name="Gellesch M."/>
            <person name="Goldberg J."/>
            <person name="Griggs A."/>
            <person name="Gujja S."/>
            <person name="Heilman E.R."/>
            <person name="Heiman D."/>
            <person name="Hepburn T."/>
            <person name="Howarth C."/>
            <person name="Jen D."/>
            <person name="Larson L."/>
            <person name="Mehta T."/>
            <person name="Neiman D."/>
            <person name="Pearson M."/>
            <person name="Roberts A."/>
            <person name="Saif S."/>
            <person name="Shea T."/>
            <person name="Shenoy N."/>
            <person name="Sisk P."/>
            <person name="Stolte C."/>
            <person name="Sykes S."/>
            <person name="Walk T."/>
            <person name="White J."/>
            <person name="Yandava C."/>
            <person name="Haas B."/>
            <person name="Nusbaum C."/>
            <person name="Birren B."/>
        </authorList>
    </citation>
    <scope>NUCLEOTIDE SEQUENCE</scope>
    <source>
        <strain evidence="2">ATCC 64411</strain>
    </source>
</reference>
<reference evidence="2" key="3">
    <citation type="submission" date="2011-03" db="EMBL/GenBank/DDBJ databases">
        <title>Annotation of Magnaporthe poae ATCC 64411.</title>
        <authorList>
            <person name="Ma L.-J."/>
            <person name="Dead R."/>
            <person name="Young S.K."/>
            <person name="Zeng Q."/>
            <person name="Gargeya S."/>
            <person name="Fitzgerald M."/>
            <person name="Haas B."/>
            <person name="Abouelleil A."/>
            <person name="Alvarado L."/>
            <person name="Arachchi H.M."/>
            <person name="Berlin A."/>
            <person name="Brown A."/>
            <person name="Chapman S.B."/>
            <person name="Chen Z."/>
            <person name="Dunbar C."/>
            <person name="Freedman E."/>
            <person name="Gearin G."/>
            <person name="Gellesch M."/>
            <person name="Goldberg J."/>
            <person name="Griggs A."/>
            <person name="Gujja S."/>
            <person name="Heiman D."/>
            <person name="Howarth C."/>
            <person name="Larson L."/>
            <person name="Lui A."/>
            <person name="MacDonald P.J.P."/>
            <person name="Mehta T."/>
            <person name="Montmayeur A."/>
            <person name="Murphy C."/>
            <person name="Neiman D."/>
            <person name="Pearson M."/>
            <person name="Priest M."/>
            <person name="Roberts A."/>
            <person name="Saif S."/>
            <person name="Shea T."/>
            <person name="Shenoy N."/>
            <person name="Sisk P."/>
            <person name="Stolte C."/>
            <person name="Sykes S."/>
            <person name="Yandava C."/>
            <person name="Wortman J."/>
            <person name="Nusbaum C."/>
            <person name="Birren B."/>
        </authorList>
    </citation>
    <scope>NUCLEOTIDE SEQUENCE</scope>
    <source>
        <strain evidence="2">ATCC 64411</strain>
    </source>
</reference>
<dbReference type="Proteomes" id="UP000011715">
    <property type="component" value="Unassembled WGS sequence"/>
</dbReference>
<evidence type="ECO:0000313" key="2">
    <source>
        <dbReference type="EMBL" id="KLU89858.1"/>
    </source>
</evidence>
<gene>
    <name evidence="2" type="ORF">MAPG_08827</name>
</gene>
<sequence>MANSKMRAAVRCLLVALLQLVKSEAIQSQQDEACPEIVDNLRLISGPFENFFLSDCHSAGHVILTSPVSDPRFASIGARVIFAWPAGNSGILAKFVPGNNITGNLGIRLVNSVIGAPLGAVYEPASSGSSSPPTVGISTQIEFNSSATITTAILGSVRTIRDFVEGGGTLQPKIQDAIVYQALPNGGARLRRTWFDNVTVATLDFSPVSGQRVSVVGKQVRLEAGTYVMTGSFNYPQLRGFGPRDVLKPEAVNSTGAGANSAQLQSLAFLSYKSKLLAGTWRFLTYFGRDSMISALLLQPVLSEGEGGAIEAVLGSVLDRVDSRDGSVCHEEVIGDYATWSNLQRNISSTEPQCDYAMVDTAYFLPVLMEKYLVQSSVGAGRAKAFLATKATFFTKDEAAGVTYGDMALRIVEQIMANTAAFASEPVVENLIRLKAGVPVGQWRDSHTGLGGGRVPFDVNTALAPAALRAIASLARAGLFPPEQSALWARLADEYAAAWEDKTLPFFDVSVPEAVAKELVAGYARAAGFSGPDQAGSIEGDVSFPAIALEGDRGVRKVQVMHTDTAFRLFLVNGTDDAQLSALLSDTAKSILRTFPAGLMTDVGIVVANPAFGQGDTAWYASTWTTKDYHGTVVWSFQLAMMARGLELQLSRCDGPAGSPAFCSDGPVMRNLLRAYNKLWDSIDANRNHLSGEVWSWAYGNGKFNFVDLGALSSTESDIVQLWSLTFLAVTRNAKFTGRF</sequence>
<dbReference type="GO" id="GO:0005975">
    <property type="term" value="P:carbohydrate metabolic process"/>
    <property type="evidence" value="ECO:0007669"/>
    <property type="project" value="InterPro"/>
</dbReference>
<evidence type="ECO:0008006" key="5">
    <source>
        <dbReference type="Google" id="ProtNLM"/>
    </source>
</evidence>
<dbReference type="EMBL" id="GL876973">
    <property type="protein sequence ID" value="KLU89858.1"/>
    <property type="molecule type" value="Genomic_DNA"/>
</dbReference>
<dbReference type="EnsemblFungi" id="MAPG_08827T0">
    <property type="protein sequence ID" value="MAPG_08827T0"/>
    <property type="gene ID" value="MAPG_08827"/>
</dbReference>
<dbReference type="SUPFAM" id="SSF48208">
    <property type="entry name" value="Six-hairpin glycosidases"/>
    <property type="match status" value="1"/>
</dbReference>
<evidence type="ECO:0000313" key="3">
    <source>
        <dbReference type="EnsemblFungi" id="MAPG_08827T0"/>
    </source>
</evidence>
<organism evidence="3 4">
    <name type="scientific">Magnaporthiopsis poae (strain ATCC 64411 / 73-15)</name>
    <name type="common">Kentucky bluegrass fungus</name>
    <name type="synonym">Magnaporthe poae</name>
    <dbReference type="NCBI Taxonomy" id="644358"/>
    <lineage>
        <taxon>Eukaryota</taxon>
        <taxon>Fungi</taxon>
        <taxon>Dikarya</taxon>
        <taxon>Ascomycota</taxon>
        <taxon>Pezizomycotina</taxon>
        <taxon>Sordariomycetes</taxon>
        <taxon>Sordariomycetidae</taxon>
        <taxon>Magnaporthales</taxon>
        <taxon>Magnaporthaceae</taxon>
        <taxon>Magnaporthiopsis</taxon>
    </lineage>
</organism>
<proteinExistence type="predicted"/>
<name>A0A0C4E8C7_MAGP6</name>